<feature type="region of interest" description="Disordered" evidence="1">
    <location>
        <begin position="238"/>
        <end position="261"/>
    </location>
</feature>
<feature type="region of interest" description="Disordered" evidence="1">
    <location>
        <begin position="340"/>
        <end position="465"/>
    </location>
</feature>
<dbReference type="GO" id="GO:0003785">
    <property type="term" value="F:actin monomer binding"/>
    <property type="evidence" value="ECO:0007669"/>
    <property type="project" value="InterPro"/>
</dbReference>
<sequence length="1399" mass="153071">MEATTLLRPGDCKPPSGRRMKARAPPPPNQPPASCKVNNERKLSTDVGILPDQGGINMKENMINRTVDFTVVFPDGEEQKNTVHGSKAVMDLLVDLCSRYHLNPAHHTLELQSWGTQQPLQYKPNTLIGALDVQKILLKEKTPEGKTKRPPPKIPEKTVRLVVNYLKTQKAVVRVNPEVPLESIIPAICEKCEVSQEHLILLRDTITGEELELTKSLNELGIKELYAWDRKRVIPSKAQSEPSLNCRETRNSTSSDPAEKEKKRFLGFFRTNKRSSKAEESSLRMDVDYASEEPLKSTTASQQSLDRITTAPNSPSVNSCSVTLGPSLSLGNISGMTSNSEIKKRRAPLPPTVMPPLQSGETNGQEKTLSQMTQSSSQNELQKKKRRAPQPPTPPTPTMPNRIEEVEDKRQSTVGNGRHVPQKPPRGNTRGPPQLVIPPPPPYPPPDRDMDPAVLYNGTDVTDPTKLVPKRDVQISNDNVYSSDEIVLELSEIEETTSVSSCFASEDTTEDSGIMSSPSDIVSLDSQNDSMRSRDKSVNAQETSAEAESTVVAESCSLRKTSFNSDESENIHQSTDDGEMMDVTFENSETFIAARLEQTLAALDKELAAMEGMHEDSERGSVSSETDGSFPQNAKAAEDLPAAVPVTIIDEVPEVDTRIHSTRERRDALLSQTQTNDGVPVSLVNPGKLSNENNNAGSFSKGYVDRGSLSSSKSVLQQQSPDPELRHQNEEEQKYESETQASWLEKRDTEVVFKKASDLKLMNKVDGTKEKVKSPNEQNAKGELPGKIKTELEFRLASSRSTEDKEAIPPPSLWCSRVHNAVASYEPKTGLTTFKVVPPKPEVKCFDTDASLSTGAIKIDELGNLVTPNPVGIKKVAATSPSSEARESLLGRAKAYWRSNSVEKPLEESPVGYSNKSPVAPNSKPLSKTSETQHDCFPSLKVATTPPVGSQVVENNLGPEKTKPPLRVPQYPMKTPTAPVVNKDKIELPFQKPQRRTSSHYVASAIAKSLDPPPFKTHQERHDKGEENNDQRGAKTDTESLPKRCIIVAKYCPEEPQPARTNEGYSSIFSCSKNTGNKLPIGAQSKMTNSTANSKSLNQASPANHYRRNFSAPFTTGSSTDGIAEKETGGSSIQNIIVRETSPIFYQNGEQTGPTSPLSFLKPFNGPSSSITSSSLVKSSSGHTVNSGSQEFSGTPLVNQVASEKERNLGSASTRNGQEPPIRDDNIYNVFGPKKKFKPVIQKPLPKDTSLHSALMEAIQTAGGREKLRKISDNTVNGTQKKALVLEPENERCALLAAIRGHSGTSKLRKTSSSASEELQGFRNAELRLQIREASPTEPRCNPPLPPPPPPPPTLLSRKTPRTLESSITENSGDARQALMEAIRSGHGAARLRKVPLFV</sequence>
<name>A0AA97L8G7_EUBMA</name>
<dbReference type="InterPro" id="IPR003124">
    <property type="entry name" value="WH2_dom"/>
</dbReference>
<feature type="compositionally biased region" description="Basic and acidic residues" evidence="1">
    <location>
        <begin position="1017"/>
        <end position="1040"/>
    </location>
</feature>
<dbReference type="Proteomes" id="UP001190640">
    <property type="component" value="Chromosome 11"/>
</dbReference>
<accession>A0AA97L8G7</accession>
<feature type="compositionally biased region" description="Polar residues" evidence="1">
    <location>
        <begin position="688"/>
        <end position="698"/>
    </location>
</feature>
<keyword evidence="3" id="KW-1185">Reference proteome</keyword>
<feature type="compositionally biased region" description="Low complexity" evidence="1">
    <location>
        <begin position="708"/>
        <end position="720"/>
    </location>
</feature>
<feature type="compositionally biased region" description="Pro residues" evidence="1">
    <location>
        <begin position="389"/>
        <end position="398"/>
    </location>
</feature>
<dbReference type="PANTHER" id="PTHR47008:SF1">
    <property type="entry name" value="PROTEIN CORDON-BLEU"/>
    <property type="match status" value="1"/>
</dbReference>
<dbReference type="GO" id="GO:0051639">
    <property type="term" value="P:actin filament network formation"/>
    <property type="evidence" value="ECO:0007669"/>
    <property type="project" value="TreeGrafter"/>
</dbReference>
<organism evidence="3 4">
    <name type="scientific">Eublepharis macularius</name>
    <name type="common">Leopard gecko</name>
    <name type="synonym">Cyrtodactylus macularius</name>
    <dbReference type="NCBI Taxonomy" id="481883"/>
    <lineage>
        <taxon>Eukaryota</taxon>
        <taxon>Metazoa</taxon>
        <taxon>Chordata</taxon>
        <taxon>Craniata</taxon>
        <taxon>Vertebrata</taxon>
        <taxon>Euteleostomi</taxon>
        <taxon>Lepidosauria</taxon>
        <taxon>Squamata</taxon>
        <taxon>Bifurcata</taxon>
        <taxon>Gekkota</taxon>
        <taxon>Eublepharidae</taxon>
        <taxon>Eublepharinae</taxon>
        <taxon>Eublepharis</taxon>
    </lineage>
</organism>
<reference evidence="4" key="1">
    <citation type="submission" date="2025-08" db="UniProtKB">
        <authorList>
            <consortium name="RefSeq"/>
        </authorList>
    </citation>
    <scope>IDENTIFICATION</scope>
    <source>
        <tissue evidence="4">Blood</tissue>
    </source>
</reference>
<feature type="compositionally biased region" description="Pro residues" evidence="1">
    <location>
        <begin position="1341"/>
        <end position="1354"/>
    </location>
</feature>
<dbReference type="GeneID" id="129337280"/>
<evidence type="ECO:0000259" key="2">
    <source>
        <dbReference type="PROSITE" id="PS51082"/>
    </source>
</evidence>
<feature type="region of interest" description="Disordered" evidence="1">
    <location>
        <begin position="293"/>
        <end position="320"/>
    </location>
</feature>
<feature type="region of interest" description="Disordered" evidence="1">
    <location>
        <begin position="1"/>
        <end position="37"/>
    </location>
</feature>
<feature type="compositionally biased region" description="Basic and acidic residues" evidence="1">
    <location>
        <begin position="723"/>
        <end position="737"/>
    </location>
</feature>
<feature type="domain" description="WH2" evidence="2">
    <location>
        <begin position="1291"/>
        <end position="1311"/>
    </location>
</feature>
<proteinExistence type="predicted"/>
<dbReference type="PROSITE" id="PS51082">
    <property type="entry name" value="WH2"/>
    <property type="match status" value="3"/>
</dbReference>
<feature type="compositionally biased region" description="Polar residues" evidence="1">
    <location>
        <begin position="620"/>
        <end position="632"/>
    </location>
</feature>
<dbReference type="KEGG" id="emc:129337280"/>
<feature type="domain" description="WH2" evidence="2">
    <location>
        <begin position="1375"/>
        <end position="1395"/>
    </location>
</feature>
<dbReference type="GO" id="GO:1990357">
    <property type="term" value="C:terminal web"/>
    <property type="evidence" value="ECO:0007669"/>
    <property type="project" value="TreeGrafter"/>
</dbReference>
<dbReference type="GO" id="GO:0044294">
    <property type="term" value="C:dendritic growth cone"/>
    <property type="evidence" value="ECO:0007669"/>
    <property type="project" value="TreeGrafter"/>
</dbReference>
<dbReference type="PANTHER" id="PTHR47008">
    <property type="entry name" value="PROTEIN CORDON-BLEU"/>
    <property type="match status" value="1"/>
</dbReference>
<evidence type="ECO:0000313" key="4">
    <source>
        <dbReference type="RefSeq" id="XP_054846845.1"/>
    </source>
</evidence>
<feature type="compositionally biased region" description="Polar residues" evidence="1">
    <location>
        <begin position="514"/>
        <end position="530"/>
    </location>
</feature>
<feature type="domain" description="WH2" evidence="2">
    <location>
        <begin position="1251"/>
        <end position="1271"/>
    </location>
</feature>
<feature type="compositionally biased region" description="Polar residues" evidence="1">
    <location>
        <begin position="538"/>
        <end position="547"/>
    </location>
</feature>
<feature type="compositionally biased region" description="Polar residues" evidence="1">
    <location>
        <begin position="296"/>
        <end position="320"/>
    </location>
</feature>
<dbReference type="CDD" id="cd21801">
    <property type="entry name" value="WH2_Wc_Cobl"/>
    <property type="match status" value="1"/>
</dbReference>
<dbReference type="SMART" id="SM00246">
    <property type="entry name" value="WH2"/>
    <property type="match status" value="3"/>
</dbReference>
<feature type="region of interest" description="Disordered" evidence="1">
    <location>
        <begin position="1171"/>
        <end position="1224"/>
    </location>
</feature>
<feature type="compositionally biased region" description="Polar residues" evidence="1">
    <location>
        <begin position="1182"/>
        <end position="1202"/>
    </location>
</feature>
<feature type="region of interest" description="Disordered" evidence="1">
    <location>
        <begin position="904"/>
        <end position="978"/>
    </location>
</feature>
<dbReference type="GO" id="GO:0048471">
    <property type="term" value="C:perinuclear region of cytoplasm"/>
    <property type="evidence" value="ECO:0007669"/>
    <property type="project" value="TreeGrafter"/>
</dbReference>
<dbReference type="GO" id="GO:0005886">
    <property type="term" value="C:plasma membrane"/>
    <property type="evidence" value="ECO:0007669"/>
    <property type="project" value="TreeGrafter"/>
</dbReference>
<dbReference type="GO" id="GO:0030041">
    <property type="term" value="P:actin filament polymerization"/>
    <property type="evidence" value="ECO:0007669"/>
    <property type="project" value="TreeGrafter"/>
</dbReference>
<dbReference type="GO" id="GO:0005884">
    <property type="term" value="C:actin filament"/>
    <property type="evidence" value="ECO:0007669"/>
    <property type="project" value="TreeGrafter"/>
</dbReference>
<feature type="region of interest" description="Disordered" evidence="1">
    <location>
        <begin position="1335"/>
        <end position="1372"/>
    </location>
</feature>
<dbReference type="CDD" id="cd21799">
    <property type="entry name" value="WH2_Wa_Cobl"/>
    <property type="match status" value="1"/>
</dbReference>
<dbReference type="RefSeq" id="XP_054846845.1">
    <property type="nucleotide sequence ID" value="XM_054990870.1"/>
</dbReference>
<feature type="compositionally biased region" description="Basic and acidic residues" evidence="1">
    <location>
        <begin position="402"/>
        <end position="411"/>
    </location>
</feature>
<dbReference type="InterPro" id="IPR039895">
    <property type="entry name" value="COBL-like"/>
</dbReference>
<gene>
    <name evidence="4" type="primary">COBL</name>
</gene>
<evidence type="ECO:0000256" key="1">
    <source>
        <dbReference type="SAM" id="MobiDB-lite"/>
    </source>
</evidence>
<feature type="compositionally biased region" description="Pro residues" evidence="1">
    <location>
        <begin position="435"/>
        <end position="445"/>
    </location>
</feature>
<dbReference type="GO" id="GO:0043025">
    <property type="term" value="C:neuronal cell body"/>
    <property type="evidence" value="ECO:0007669"/>
    <property type="project" value="TreeGrafter"/>
</dbReference>
<feature type="compositionally biased region" description="Low complexity" evidence="1">
    <location>
        <begin position="1171"/>
        <end position="1181"/>
    </location>
</feature>
<dbReference type="CDD" id="cd21800">
    <property type="entry name" value="WH2_Wb_Cobl"/>
    <property type="match status" value="1"/>
</dbReference>
<feature type="region of interest" description="Disordered" evidence="1">
    <location>
        <begin position="669"/>
        <end position="741"/>
    </location>
</feature>
<dbReference type="CTD" id="23242"/>
<feature type="region of interest" description="Disordered" evidence="1">
    <location>
        <begin position="612"/>
        <end position="643"/>
    </location>
</feature>
<dbReference type="Pfam" id="PF02205">
    <property type="entry name" value="WH2"/>
    <property type="match status" value="1"/>
</dbReference>
<dbReference type="Pfam" id="PF09469">
    <property type="entry name" value="Cobl"/>
    <property type="match status" value="1"/>
</dbReference>
<feature type="region of interest" description="Disordered" evidence="1">
    <location>
        <begin position="1007"/>
        <end position="1040"/>
    </location>
</feature>
<evidence type="ECO:0000313" key="3">
    <source>
        <dbReference type="Proteomes" id="UP001190640"/>
    </source>
</evidence>
<dbReference type="GO" id="GO:0001726">
    <property type="term" value="C:ruffle"/>
    <property type="evidence" value="ECO:0007669"/>
    <property type="project" value="TreeGrafter"/>
</dbReference>
<dbReference type="InterPro" id="IPR019025">
    <property type="entry name" value="Cordon-bleu_ubiquitin_domain"/>
</dbReference>
<dbReference type="Gene3D" id="3.10.20.90">
    <property type="entry name" value="Phosphatidylinositol 3-kinase Catalytic Subunit, Chain A, domain 1"/>
    <property type="match status" value="1"/>
</dbReference>
<feature type="compositionally biased region" description="Polar residues" evidence="1">
    <location>
        <begin position="359"/>
        <end position="380"/>
    </location>
</feature>
<feature type="region of interest" description="Disordered" evidence="1">
    <location>
        <begin position="499"/>
        <end position="552"/>
    </location>
</feature>
<dbReference type="GO" id="GO:0044295">
    <property type="term" value="C:axonal growth cone"/>
    <property type="evidence" value="ECO:0007669"/>
    <property type="project" value="TreeGrafter"/>
</dbReference>
<protein>
    <submittedName>
        <fullName evidence="4">Protein cordon-bleu isoform X1</fullName>
    </submittedName>
</protein>